<keyword evidence="2" id="KW-1185">Reference proteome</keyword>
<gene>
    <name evidence="1" type="ORF">PIB30_056302</name>
</gene>
<proteinExistence type="predicted"/>
<protein>
    <submittedName>
        <fullName evidence="1">Uncharacterized protein</fullName>
    </submittedName>
</protein>
<accession>A0ABU6ZI45</accession>
<sequence length="71" mass="8432">MEVSISTWLTVDARLGRRSEVIPVVVKSGCHYNNRHSFYNELPNAFYITRWKDNFEDVNKSYHDILLPKME</sequence>
<dbReference type="EMBL" id="JASCZI010272309">
    <property type="protein sequence ID" value="MED6221597.1"/>
    <property type="molecule type" value="Genomic_DNA"/>
</dbReference>
<reference evidence="1 2" key="1">
    <citation type="journal article" date="2023" name="Plants (Basel)">
        <title>Bridging the Gap: Combining Genomics and Transcriptomics Approaches to Understand Stylosanthes scabra, an Orphan Legume from the Brazilian Caatinga.</title>
        <authorList>
            <person name="Ferreira-Neto J.R.C."/>
            <person name="da Silva M.D."/>
            <person name="Binneck E."/>
            <person name="de Melo N.F."/>
            <person name="da Silva R.H."/>
            <person name="de Melo A.L.T.M."/>
            <person name="Pandolfi V."/>
            <person name="Bustamante F.O."/>
            <person name="Brasileiro-Vidal A.C."/>
            <person name="Benko-Iseppon A.M."/>
        </authorList>
    </citation>
    <scope>NUCLEOTIDE SEQUENCE [LARGE SCALE GENOMIC DNA]</scope>
    <source>
        <tissue evidence="1">Leaves</tissue>
    </source>
</reference>
<organism evidence="1 2">
    <name type="scientific">Stylosanthes scabra</name>
    <dbReference type="NCBI Taxonomy" id="79078"/>
    <lineage>
        <taxon>Eukaryota</taxon>
        <taxon>Viridiplantae</taxon>
        <taxon>Streptophyta</taxon>
        <taxon>Embryophyta</taxon>
        <taxon>Tracheophyta</taxon>
        <taxon>Spermatophyta</taxon>
        <taxon>Magnoliopsida</taxon>
        <taxon>eudicotyledons</taxon>
        <taxon>Gunneridae</taxon>
        <taxon>Pentapetalae</taxon>
        <taxon>rosids</taxon>
        <taxon>fabids</taxon>
        <taxon>Fabales</taxon>
        <taxon>Fabaceae</taxon>
        <taxon>Papilionoideae</taxon>
        <taxon>50 kb inversion clade</taxon>
        <taxon>dalbergioids sensu lato</taxon>
        <taxon>Dalbergieae</taxon>
        <taxon>Pterocarpus clade</taxon>
        <taxon>Stylosanthes</taxon>
    </lineage>
</organism>
<evidence type="ECO:0000313" key="2">
    <source>
        <dbReference type="Proteomes" id="UP001341840"/>
    </source>
</evidence>
<dbReference type="Proteomes" id="UP001341840">
    <property type="component" value="Unassembled WGS sequence"/>
</dbReference>
<comment type="caution">
    <text evidence="1">The sequence shown here is derived from an EMBL/GenBank/DDBJ whole genome shotgun (WGS) entry which is preliminary data.</text>
</comment>
<evidence type="ECO:0000313" key="1">
    <source>
        <dbReference type="EMBL" id="MED6221597.1"/>
    </source>
</evidence>
<name>A0ABU6ZI45_9FABA</name>